<comment type="caution">
    <text evidence="2">The sequence shown here is derived from an EMBL/GenBank/DDBJ whole genome shotgun (WGS) entry which is preliminary data.</text>
</comment>
<gene>
    <name evidence="2" type="ORF">FN846DRAFT_936730</name>
</gene>
<protein>
    <submittedName>
        <fullName evidence="2">Uncharacterized protein</fullName>
    </submittedName>
</protein>
<evidence type="ECO:0000256" key="1">
    <source>
        <dbReference type="SAM" id="MobiDB-lite"/>
    </source>
</evidence>
<feature type="compositionally biased region" description="Low complexity" evidence="1">
    <location>
        <begin position="408"/>
        <end position="424"/>
    </location>
</feature>
<keyword evidence="3" id="KW-1185">Reference proteome</keyword>
<evidence type="ECO:0000313" key="2">
    <source>
        <dbReference type="EMBL" id="KAA8911123.1"/>
    </source>
</evidence>
<dbReference type="EMBL" id="VXIS01000039">
    <property type="protein sequence ID" value="KAA8911123.1"/>
    <property type="molecule type" value="Genomic_DNA"/>
</dbReference>
<reference evidence="2 3" key="1">
    <citation type="submission" date="2019-09" db="EMBL/GenBank/DDBJ databases">
        <title>Draft genome of the ectomycorrhizal ascomycete Sphaerosporella brunnea.</title>
        <authorList>
            <consortium name="DOE Joint Genome Institute"/>
            <person name="Benucci G.M."/>
            <person name="Marozzi G."/>
            <person name="Antonielli L."/>
            <person name="Sanchez S."/>
            <person name="Marco P."/>
            <person name="Wang X."/>
            <person name="Falini L.B."/>
            <person name="Barry K."/>
            <person name="Haridas S."/>
            <person name="Lipzen A."/>
            <person name="Labutti K."/>
            <person name="Grigoriev I.V."/>
            <person name="Murat C."/>
            <person name="Martin F."/>
            <person name="Albertini E."/>
            <person name="Donnini D."/>
            <person name="Bonito G."/>
        </authorList>
    </citation>
    <scope>NUCLEOTIDE SEQUENCE [LARGE SCALE GENOMIC DNA]</scope>
    <source>
        <strain evidence="2 3">Sb_GMNB300</strain>
    </source>
</reference>
<dbReference type="OrthoDB" id="10688203at2759"/>
<accession>A0A5J5F4G0</accession>
<evidence type="ECO:0000313" key="3">
    <source>
        <dbReference type="Proteomes" id="UP000326924"/>
    </source>
</evidence>
<feature type="compositionally biased region" description="Low complexity" evidence="1">
    <location>
        <begin position="30"/>
        <end position="44"/>
    </location>
</feature>
<proteinExistence type="predicted"/>
<dbReference type="InParanoid" id="A0A5J5F4G0"/>
<feature type="compositionally biased region" description="Low complexity" evidence="1">
    <location>
        <begin position="472"/>
        <end position="491"/>
    </location>
</feature>
<feature type="region of interest" description="Disordered" evidence="1">
    <location>
        <begin position="467"/>
        <end position="491"/>
    </location>
</feature>
<organism evidence="2 3">
    <name type="scientific">Sphaerosporella brunnea</name>
    <dbReference type="NCBI Taxonomy" id="1250544"/>
    <lineage>
        <taxon>Eukaryota</taxon>
        <taxon>Fungi</taxon>
        <taxon>Dikarya</taxon>
        <taxon>Ascomycota</taxon>
        <taxon>Pezizomycotina</taxon>
        <taxon>Pezizomycetes</taxon>
        <taxon>Pezizales</taxon>
        <taxon>Pyronemataceae</taxon>
        <taxon>Sphaerosporella</taxon>
    </lineage>
</organism>
<dbReference type="AlphaFoldDB" id="A0A5J5F4G0"/>
<name>A0A5J5F4G0_9PEZI</name>
<feature type="region of interest" description="Disordered" evidence="1">
    <location>
        <begin position="392"/>
        <end position="432"/>
    </location>
</feature>
<feature type="compositionally biased region" description="Acidic residues" evidence="1">
    <location>
        <begin position="162"/>
        <end position="181"/>
    </location>
</feature>
<sequence length="664" mass="74649">MAGAHREKRSRRSEAPGDEQPAKKLKSAPGVAVQSGSAAQSAAQKTRRKVGAALYDFPSDWDEEEEAPPKLPPKKRTCQPGTKNKGQGVASKADAWKALPSQKSNEEVQDFIRVTTQPSQAGHVHEESDSIMDQLVARITDFNDLHSSPPSPPAIVNSSPQELDEEEEMPENEDEGNGSDDGELHREEQVDQSDSDFQHDNNTDDEGSGEDAHAAATAFQAQLADEDASEEFLSLVRSKVAASLAASQYFLESLEQVLRTEHELLAYQTGGVGGEKQGYYSPLNTFAKSLCERENPEPNDFAVVRQLDKILGDLRELRTLDQLIDNKYHILAKHHASRASNHRKCQDAILLAFDSIDFKGSNDTRKMGREAIEKARKAQENARRRNLKITSELQRRVSDAQQGRKSLAASSSSARRTTTSSAARISLPSLHEEKIRKAEKRVERRNQQITAELQRRVYEAKQAQQLRKSLVASSSSARRTTTSTTTSTARTSISSVGYLDARSDEEDARKSEEQVEIWNHDVASELQANLVEAEQEQRQRDLMASYLERHTSHISVSSDDASEADVEVIVVEGFGERGKPRPEMGIEDSDMWEYDRPWRNEETDAVIEGMERFTRADRWKRIKLAYPQTLRYRREEDILARAIEMRNMLEESGELPIAVWWYGF</sequence>
<feature type="compositionally biased region" description="Basic residues" evidence="1">
    <location>
        <begin position="1"/>
        <end position="11"/>
    </location>
</feature>
<dbReference type="Proteomes" id="UP000326924">
    <property type="component" value="Unassembled WGS sequence"/>
</dbReference>
<feature type="region of interest" description="Disordered" evidence="1">
    <location>
        <begin position="1"/>
        <end position="213"/>
    </location>
</feature>